<sequence length="37" mass="4179">MLEATGEAITEDDIEELMKDGDKNTMERLIMTSSWSS</sequence>
<dbReference type="EMBL" id="GBXM01095261">
    <property type="protein sequence ID" value="JAH13316.1"/>
    <property type="molecule type" value="Transcribed_RNA"/>
</dbReference>
<reference evidence="1" key="2">
    <citation type="journal article" date="2015" name="Fish Shellfish Immunol.">
        <title>Early steps in the European eel (Anguilla anguilla)-Vibrio vulnificus interaction in the gills: Role of the RtxA13 toxin.</title>
        <authorList>
            <person name="Callol A."/>
            <person name="Pajuelo D."/>
            <person name="Ebbesson L."/>
            <person name="Teles M."/>
            <person name="MacKenzie S."/>
            <person name="Amaro C."/>
        </authorList>
    </citation>
    <scope>NUCLEOTIDE SEQUENCE</scope>
</reference>
<proteinExistence type="predicted"/>
<evidence type="ECO:0000313" key="1">
    <source>
        <dbReference type="EMBL" id="JAH13316.1"/>
    </source>
</evidence>
<dbReference type="AlphaFoldDB" id="A0A0E9Q8X7"/>
<name>A0A0E9Q8X7_ANGAN</name>
<reference evidence="1" key="1">
    <citation type="submission" date="2014-11" db="EMBL/GenBank/DDBJ databases">
        <authorList>
            <person name="Amaro Gonzalez C."/>
        </authorList>
    </citation>
    <scope>NUCLEOTIDE SEQUENCE</scope>
</reference>
<organism evidence="1">
    <name type="scientific">Anguilla anguilla</name>
    <name type="common">European freshwater eel</name>
    <name type="synonym">Muraena anguilla</name>
    <dbReference type="NCBI Taxonomy" id="7936"/>
    <lineage>
        <taxon>Eukaryota</taxon>
        <taxon>Metazoa</taxon>
        <taxon>Chordata</taxon>
        <taxon>Craniata</taxon>
        <taxon>Vertebrata</taxon>
        <taxon>Euteleostomi</taxon>
        <taxon>Actinopterygii</taxon>
        <taxon>Neopterygii</taxon>
        <taxon>Teleostei</taxon>
        <taxon>Anguilliformes</taxon>
        <taxon>Anguillidae</taxon>
        <taxon>Anguilla</taxon>
    </lineage>
</organism>
<accession>A0A0E9Q8X7</accession>
<protein>
    <submittedName>
        <fullName evidence="1">Uncharacterized protein</fullName>
    </submittedName>
</protein>